<dbReference type="KEGG" id="jeh:EJN90_07570"/>
<name>A0A3S9HAU3_9LACT</name>
<dbReference type="GO" id="GO:0022857">
    <property type="term" value="F:transmembrane transporter activity"/>
    <property type="evidence" value="ECO:0007669"/>
    <property type="project" value="InterPro"/>
</dbReference>
<keyword evidence="1" id="KW-0812">Transmembrane</keyword>
<feature type="transmembrane region" description="Helical" evidence="1">
    <location>
        <begin position="76"/>
        <end position="97"/>
    </location>
</feature>
<keyword evidence="1" id="KW-0472">Membrane</keyword>
<evidence type="ECO:0000313" key="2">
    <source>
        <dbReference type="EMBL" id="AZP04500.1"/>
    </source>
</evidence>
<feature type="transmembrane region" description="Helical" evidence="1">
    <location>
        <begin position="12"/>
        <end position="32"/>
    </location>
</feature>
<evidence type="ECO:0000256" key="1">
    <source>
        <dbReference type="SAM" id="Phobius"/>
    </source>
</evidence>
<keyword evidence="1" id="KW-1133">Transmembrane helix</keyword>
<gene>
    <name evidence="2" type="ORF">EJN90_07570</name>
</gene>
<sequence>MVAKQRFDAKRVALLSLLTAMCYVGRIIFQFLPNVQPMTAILIILTLHLSIVDGLIVASLSLVLSNFLLGMGPWTFMQLASFSVLILLTGIVMKPLYPQHSRWIFVIFSFLSGMLYGFVISLMNVQFYGIASFWGYYFYGLPFDFAHALGTAGFYLLLEPVLAKLFKKAL</sequence>
<feature type="transmembrane region" description="Helical" evidence="1">
    <location>
        <begin position="38"/>
        <end position="64"/>
    </location>
</feature>
<accession>A0A3S9HAU3</accession>
<organism evidence="2 3">
    <name type="scientific">Jeotgalibaca ciconiae</name>
    <dbReference type="NCBI Taxonomy" id="2496265"/>
    <lineage>
        <taxon>Bacteria</taxon>
        <taxon>Bacillati</taxon>
        <taxon>Bacillota</taxon>
        <taxon>Bacilli</taxon>
        <taxon>Lactobacillales</taxon>
        <taxon>Carnobacteriaceae</taxon>
        <taxon>Jeotgalibaca</taxon>
    </lineage>
</organism>
<dbReference type="Proteomes" id="UP000273326">
    <property type="component" value="Chromosome"/>
</dbReference>
<proteinExistence type="predicted"/>
<dbReference type="EMBL" id="CP034465">
    <property type="protein sequence ID" value="AZP04500.1"/>
    <property type="molecule type" value="Genomic_DNA"/>
</dbReference>
<feature type="transmembrane region" description="Helical" evidence="1">
    <location>
        <begin position="103"/>
        <end position="125"/>
    </location>
</feature>
<dbReference type="AlphaFoldDB" id="A0A3S9HAU3"/>
<protein>
    <submittedName>
        <fullName evidence="2">ECF transporter S component</fullName>
    </submittedName>
</protein>
<feature type="transmembrane region" description="Helical" evidence="1">
    <location>
        <begin position="137"/>
        <end position="158"/>
    </location>
</feature>
<dbReference type="Gene3D" id="1.10.1760.20">
    <property type="match status" value="1"/>
</dbReference>
<evidence type="ECO:0000313" key="3">
    <source>
        <dbReference type="Proteomes" id="UP000273326"/>
    </source>
</evidence>
<dbReference type="Pfam" id="PF12822">
    <property type="entry name" value="ECF_trnsprt"/>
    <property type="match status" value="1"/>
</dbReference>
<keyword evidence="3" id="KW-1185">Reference proteome</keyword>
<reference evidence="3" key="1">
    <citation type="submission" date="2018-12" db="EMBL/GenBank/DDBJ databases">
        <title>Complete genome sequencing of Jeotgalibaca sp. H21T32.</title>
        <authorList>
            <person name="Bae J.-W."/>
            <person name="Lee S.-Y."/>
        </authorList>
    </citation>
    <scope>NUCLEOTIDE SEQUENCE [LARGE SCALE GENOMIC DNA]</scope>
    <source>
        <strain evidence="3">H21T32</strain>
    </source>
</reference>
<dbReference type="InterPro" id="IPR024529">
    <property type="entry name" value="ECF_trnsprt_substrate-spec"/>
</dbReference>
<dbReference type="OrthoDB" id="5198189at2"/>